<organism evidence="2 3">
    <name type="scientific">Penicillium oxalicum (strain 114-2 / CGMCC 5302)</name>
    <name type="common">Penicillium decumbens</name>
    <dbReference type="NCBI Taxonomy" id="933388"/>
    <lineage>
        <taxon>Eukaryota</taxon>
        <taxon>Fungi</taxon>
        <taxon>Dikarya</taxon>
        <taxon>Ascomycota</taxon>
        <taxon>Pezizomycotina</taxon>
        <taxon>Eurotiomycetes</taxon>
        <taxon>Eurotiomycetidae</taxon>
        <taxon>Eurotiales</taxon>
        <taxon>Aspergillaceae</taxon>
        <taxon>Penicillium</taxon>
    </lineage>
</organism>
<protein>
    <submittedName>
        <fullName evidence="2">Uncharacterized protein</fullName>
    </submittedName>
</protein>
<dbReference type="AlphaFoldDB" id="S8AUP2"/>
<proteinExistence type="predicted"/>
<dbReference type="HOGENOM" id="CLU_3335787_0_0_1"/>
<dbReference type="Proteomes" id="UP000019376">
    <property type="component" value="Unassembled WGS sequence"/>
</dbReference>
<evidence type="ECO:0000313" key="2">
    <source>
        <dbReference type="EMBL" id="EPS29853.1"/>
    </source>
</evidence>
<gene>
    <name evidence="2" type="ORF">PDE_04803</name>
</gene>
<sequence length="38" mass="4240">MISAESVPRTCKAEFDHDVPKIGDVEEKGQDANIKEDH</sequence>
<evidence type="ECO:0000256" key="1">
    <source>
        <dbReference type="SAM" id="MobiDB-lite"/>
    </source>
</evidence>
<name>S8AUP2_PENO1</name>
<reference evidence="2 3" key="1">
    <citation type="journal article" date="2013" name="PLoS ONE">
        <title>Genomic and secretomic analyses reveal unique features of the lignocellulolytic enzyme system of Penicillium decumbens.</title>
        <authorList>
            <person name="Liu G."/>
            <person name="Zhang L."/>
            <person name="Wei X."/>
            <person name="Zou G."/>
            <person name="Qin Y."/>
            <person name="Ma L."/>
            <person name="Li J."/>
            <person name="Zheng H."/>
            <person name="Wang S."/>
            <person name="Wang C."/>
            <person name="Xun L."/>
            <person name="Zhao G.-P."/>
            <person name="Zhou Z."/>
            <person name="Qu Y."/>
        </authorList>
    </citation>
    <scope>NUCLEOTIDE SEQUENCE [LARGE SCALE GENOMIC DNA]</scope>
    <source>
        <strain evidence="3">114-2 / CGMCC 5302</strain>
    </source>
</reference>
<evidence type="ECO:0000313" key="3">
    <source>
        <dbReference type="Proteomes" id="UP000019376"/>
    </source>
</evidence>
<keyword evidence="3" id="KW-1185">Reference proteome</keyword>
<accession>S8AUP2</accession>
<dbReference type="EMBL" id="KB644412">
    <property type="protein sequence ID" value="EPS29853.1"/>
    <property type="molecule type" value="Genomic_DNA"/>
</dbReference>
<feature type="region of interest" description="Disordered" evidence="1">
    <location>
        <begin position="18"/>
        <end position="38"/>
    </location>
</feature>